<evidence type="ECO:0000256" key="3">
    <source>
        <dbReference type="ARBA" id="ARBA00022737"/>
    </source>
</evidence>
<evidence type="ECO:0000256" key="4">
    <source>
        <dbReference type="ARBA" id="ARBA00023015"/>
    </source>
</evidence>
<dbReference type="Pfam" id="PF02381">
    <property type="entry name" value="MraZ"/>
    <property type="match status" value="1"/>
</dbReference>
<dbReference type="PANTHER" id="PTHR34701">
    <property type="entry name" value="TRANSCRIPTIONAL REGULATOR MRAZ"/>
    <property type="match status" value="1"/>
</dbReference>
<evidence type="ECO:0000256" key="8">
    <source>
        <dbReference type="SAM" id="MobiDB-lite"/>
    </source>
</evidence>
<feature type="compositionally biased region" description="Low complexity" evidence="8">
    <location>
        <begin position="125"/>
        <end position="137"/>
    </location>
</feature>
<dbReference type="SUPFAM" id="SSF89447">
    <property type="entry name" value="AbrB/MazE/MraZ-like"/>
    <property type="match status" value="1"/>
</dbReference>
<evidence type="ECO:0000256" key="1">
    <source>
        <dbReference type="ARBA" id="ARBA00013860"/>
    </source>
</evidence>
<accession>A0ABT3GYN7</accession>
<dbReference type="InterPro" id="IPR037914">
    <property type="entry name" value="SpoVT-AbrB_sf"/>
</dbReference>
<feature type="region of interest" description="Disordered" evidence="8">
    <location>
        <begin position="118"/>
        <end position="137"/>
    </location>
</feature>
<dbReference type="GO" id="GO:0051301">
    <property type="term" value="P:cell division"/>
    <property type="evidence" value="ECO:0007669"/>
    <property type="project" value="UniProtKB-KW"/>
</dbReference>
<evidence type="ECO:0000256" key="2">
    <source>
        <dbReference type="ARBA" id="ARBA00022490"/>
    </source>
</evidence>
<dbReference type="InterPro" id="IPR003444">
    <property type="entry name" value="MraZ"/>
</dbReference>
<dbReference type="InterPro" id="IPR020603">
    <property type="entry name" value="MraZ_dom"/>
</dbReference>
<name>A0ABT3GYN7_9RHOB</name>
<gene>
    <name evidence="7" type="primary">mraZ</name>
    <name evidence="10" type="ORF">OKW52_10015</name>
</gene>
<reference evidence="10 11" key="1">
    <citation type="submission" date="2022-10" db="EMBL/GenBank/DDBJ databases">
        <title>Pararhodobacter sp. nov., isolated from marine algae.</title>
        <authorList>
            <person name="Choi B.J."/>
            <person name="Kim J.M."/>
            <person name="Lee J.K."/>
            <person name="Choi D.G."/>
            <person name="Jeon C.O."/>
        </authorList>
    </citation>
    <scope>NUCLEOTIDE SEQUENCE [LARGE SCALE GENOMIC DNA]</scope>
    <source>
        <strain evidence="10 11">ZQ420</strain>
    </source>
</reference>
<dbReference type="InterPro" id="IPR035644">
    <property type="entry name" value="MraZ_C"/>
</dbReference>
<feature type="domain" description="SpoVT-AbrB" evidence="9">
    <location>
        <begin position="57"/>
        <end position="100"/>
    </location>
</feature>
<evidence type="ECO:0000256" key="7">
    <source>
        <dbReference type="HAMAP-Rule" id="MF_01008"/>
    </source>
</evidence>
<evidence type="ECO:0000256" key="5">
    <source>
        <dbReference type="ARBA" id="ARBA00023125"/>
    </source>
</evidence>
<keyword evidence="3" id="KW-0677">Repeat</keyword>
<keyword evidence="11" id="KW-1185">Reference proteome</keyword>
<evidence type="ECO:0000313" key="11">
    <source>
        <dbReference type="Proteomes" id="UP001208938"/>
    </source>
</evidence>
<sequence length="137" mass="15641">MAQGERPSFVIVYGTRSQNHLKCYTLREIEKIEARIELMDDGSDDREILETIFHGSAMTVQLGDDGRIVLPAKLRSKLDLGDKIFFIAGNDHFKMWKPETYDDFENDRTDALLRERGDRFNPTSLLPKLPPQAAAAE</sequence>
<dbReference type="PANTHER" id="PTHR34701:SF1">
    <property type="entry name" value="TRANSCRIPTIONAL REGULATOR MRAZ"/>
    <property type="match status" value="1"/>
</dbReference>
<dbReference type="PROSITE" id="PS51740">
    <property type="entry name" value="SPOVT_ABRB"/>
    <property type="match status" value="1"/>
</dbReference>
<keyword evidence="2 7" id="KW-0963">Cytoplasm</keyword>
<dbReference type="Gene3D" id="3.40.1550.20">
    <property type="entry name" value="Transcriptional regulator MraZ domain"/>
    <property type="match status" value="1"/>
</dbReference>
<dbReference type="InterPro" id="IPR007159">
    <property type="entry name" value="SpoVT-AbrB_dom"/>
</dbReference>
<comment type="similarity">
    <text evidence="7">Belongs to the MraZ family.</text>
</comment>
<evidence type="ECO:0000256" key="6">
    <source>
        <dbReference type="ARBA" id="ARBA00023163"/>
    </source>
</evidence>
<comment type="subunit">
    <text evidence="7">Forms oligomers.</text>
</comment>
<dbReference type="EMBL" id="JAPDFL010000001">
    <property type="protein sequence ID" value="MCW1932580.1"/>
    <property type="molecule type" value="Genomic_DNA"/>
</dbReference>
<keyword evidence="10" id="KW-0131">Cell cycle</keyword>
<dbReference type="Proteomes" id="UP001208938">
    <property type="component" value="Unassembled WGS sequence"/>
</dbReference>
<organism evidence="10 11">
    <name type="scientific">Pararhodobacter zhoushanensis</name>
    <dbReference type="NCBI Taxonomy" id="2479545"/>
    <lineage>
        <taxon>Bacteria</taxon>
        <taxon>Pseudomonadati</taxon>
        <taxon>Pseudomonadota</taxon>
        <taxon>Alphaproteobacteria</taxon>
        <taxon>Rhodobacterales</taxon>
        <taxon>Paracoccaceae</taxon>
        <taxon>Pararhodobacter</taxon>
    </lineage>
</organism>
<keyword evidence="5 7" id="KW-0238">DNA-binding</keyword>
<proteinExistence type="inferred from homology"/>
<comment type="subcellular location">
    <subcellularLocation>
        <location evidence="7">Cytoplasm</location>
        <location evidence="7">Nucleoid</location>
    </subcellularLocation>
</comment>
<evidence type="ECO:0000313" key="10">
    <source>
        <dbReference type="EMBL" id="MCW1932580.1"/>
    </source>
</evidence>
<dbReference type="CDD" id="cd16321">
    <property type="entry name" value="MraZ_C"/>
    <property type="match status" value="1"/>
</dbReference>
<dbReference type="InterPro" id="IPR038619">
    <property type="entry name" value="MraZ_sf"/>
</dbReference>
<keyword evidence="10" id="KW-0132">Cell division</keyword>
<evidence type="ECO:0000259" key="9">
    <source>
        <dbReference type="PROSITE" id="PS51740"/>
    </source>
</evidence>
<keyword evidence="6 7" id="KW-0804">Transcription</keyword>
<protein>
    <recommendedName>
        <fullName evidence="1 7">Transcriptional regulator MraZ</fullName>
    </recommendedName>
</protein>
<dbReference type="HAMAP" id="MF_01008">
    <property type="entry name" value="MraZ"/>
    <property type="match status" value="1"/>
</dbReference>
<dbReference type="RefSeq" id="WP_264505567.1">
    <property type="nucleotide sequence ID" value="NZ_JAPDFL010000001.1"/>
</dbReference>
<comment type="caution">
    <text evidence="10">The sequence shown here is derived from an EMBL/GenBank/DDBJ whole genome shotgun (WGS) entry which is preliminary data.</text>
</comment>
<keyword evidence="4 7" id="KW-0805">Transcription regulation</keyword>